<dbReference type="Gene3D" id="3.40.630.10">
    <property type="entry name" value="Zn peptidases"/>
    <property type="match status" value="1"/>
</dbReference>
<dbReference type="GO" id="GO:0006508">
    <property type="term" value="P:proteolysis"/>
    <property type="evidence" value="ECO:0007669"/>
    <property type="project" value="InterPro"/>
</dbReference>
<feature type="chain" id="PRO_5035316004" description="Peptidase M28 domain-containing protein" evidence="1">
    <location>
        <begin position="22"/>
        <end position="500"/>
    </location>
</feature>
<keyword evidence="1" id="KW-0732">Signal</keyword>
<keyword evidence="4" id="KW-1185">Reference proteome</keyword>
<protein>
    <recommendedName>
        <fullName evidence="2">Peptidase M28 domain-containing protein</fullName>
    </recommendedName>
</protein>
<comment type="caution">
    <text evidence="3">The sequence shown here is derived from an EMBL/GenBank/DDBJ whole genome shotgun (WGS) entry which is preliminary data.</text>
</comment>
<dbReference type="InterPro" id="IPR007484">
    <property type="entry name" value="Peptidase_M28"/>
</dbReference>
<dbReference type="InterPro" id="IPR045175">
    <property type="entry name" value="M28_fam"/>
</dbReference>
<name>A0A8J3D3H5_9BACT</name>
<dbReference type="PANTHER" id="PTHR12147">
    <property type="entry name" value="METALLOPEPTIDASE M28 FAMILY MEMBER"/>
    <property type="match status" value="1"/>
</dbReference>
<dbReference type="EMBL" id="BMYF01000026">
    <property type="protein sequence ID" value="GHB50659.1"/>
    <property type="molecule type" value="Genomic_DNA"/>
</dbReference>
<evidence type="ECO:0000259" key="2">
    <source>
        <dbReference type="Pfam" id="PF04389"/>
    </source>
</evidence>
<dbReference type="AlphaFoldDB" id="A0A8J3D3H5"/>
<reference evidence="3" key="1">
    <citation type="journal article" date="2014" name="Int. J. Syst. Evol. Microbiol.">
        <title>Complete genome sequence of Corynebacterium casei LMG S-19264T (=DSM 44701T), isolated from a smear-ripened cheese.</title>
        <authorList>
            <consortium name="US DOE Joint Genome Institute (JGI-PGF)"/>
            <person name="Walter F."/>
            <person name="Albersmeier A."/>
            <person name="Kalinowski J."/>
            <person name="Ruckert C."/>
        </authorList>
    </citation>
    <scope>NUCLEOTIDE SEQUENCE</scope>
    <source>
        <strain evidence="3">KCTC 23224</strain>
    </source>
</reference>
<organism evidence="3 4">
    <name type="scientific">Mongoliitalea lutea</name>
    <dbReference type="NCBI Taxonomy" id="849756"/>
    <lineage>
        <taxon>Bacteria</taxon>
        <taxon>Pseudomonadati</taxon>
        <taxon>Bacteroidota</taxon>
        <taxon>Cytophagia</taxon>
        <taxon>Cytophagales</taxon>
        <taxon>Cyclobacteriaceae</taxon>
        <taxon>Mongoliitalea</taxon>
    </lineage>
</organism>
<evidence type="ECO:0000313" key="4">
    <source>
        <dbReference type="Proteomes" id="UP000642809"/>
    </source>
</evidence>
<dbReference type="Proteomes" id="UP000642809">
    <property type="component" value="Unassembled WGS sequence"/>
</dbReference>
<accession>A0A8J3D3H5</accession>
<gene>
    <name evidence="3" type="ORF">GCM10008106_34270</name>
</gene>
<proteinExistence type="predicted"/>
<sequence length="500" mass="55498">MFKNIIAVLIFLNAVSVGSFAQKVLQDRLEQHVEVLASDSLEGRGLGTEGHYKAFQYILSQMKAIGLEPFEGNSYVHEFFYKAQLVHVNGKNIVGIIPGFDPQLKDEVIVIGAHYDHVGFEILPSGTKRIFPGADDNASGVAGMLEIARMIIEGEERPKRTLVFIAFDAEESGLIGADRFVKADKPFDNSAIKAMFSLDMIGMLGKAKGLELKGWETLADAKDLMARAQAREEMTIKKMDASIEMRTDTWPFGKIGIPAIHVFTGLISPYHKPEDTADLLDYEGMAKVTRFVTALTLEVANTAELLPIPSFSLEKVIGGKAFQFGAQIGLGNSHNRHVQESFRANGVFAWEAGLYGNWNMTRNLQLVVSSLIDSNGSTTPYFEEDRLRRYSLTIPALIRLTTGPSEDGVGRAFVGAGAYFRHHLSQRLPEFAGIDFVGPAWEFPDQEWGINLQFGFQVEKLTLTFDWRNALTQPFSLESRPDLEVYNRNFRVGLASAFGK</sequence>
<evidence type="ECO:0000313" key="3">
    <source>
        <dbReference type="EMBL" id="GHB50659.1"/>
    </source>
</evidence>
<evidence type="ECO:0000256" key="1">
    <source>
        <dbReference type="SAM" id="SignalP"/>
    </source>
</evidence>
<feature type="signal peptide" evidence="1">
    <location>
        <begin position="1"/>
        <end position="21"/>
    </location>
</feature>
<dbReference type="RefSeq" id="WP_189585741.1">
    <property type="nucleotide sequence ID" value="NZ_BMYF01000026.1"/>
</dbReference>
<dbReference type="Pfam" id="PF04389">
    <property type="entry name" value="Peptidase_M28"/>
    <property type="match status" value="1"/>
</dbReference>
<reference evidence="3" key="2">
    <citation type="submission" date="2020-09" db="EMBL/GenBank/DDBJ databases">
        <authorList>
            <person name="Sun Q."/>
            <person name="Kim S."/>
        </authorList>
    </citation>
    <scope>NUCLEOTIDE SEQUENCE</scope>
    <source>
        <strain evidence="3">KCTC 23224</strain>
    </source>
</reference>
<feature type="domain" description="Peptidase M28" evidence="2">
    <location>
        <begin position="92"/>
        <end position="294"/>
    </location>
</feature>
<dbReference type="PANTHER" id="PTHR12147:SF26">
    <property type="entry name" value="PEPTIDASE M28 DOMAIN-CONTAINING PROTEIN"/>
    <property type="match status" value="1"/>
</dbReference>
<dbReference type="SUPFAM" id="SSF53187">
    <property type="entry name" value="Zn-dependent exopeptidases"/>
    <property type="match status" value="1"/>
</dbReference>
<dbReference type="GO" id="GO:0008235">
    <property type="term" value="F:metalloexopeptidase activity"/>
    <property type="evidence" value="ECO:0007669"/>
    <property type="project" value="InterPro"/>
</dbReference>